<dbReference type="PANTHER" id="PTHR22667">
    <property type="entry name" value="AT01380P-RELATED"/>
    <property type="match status" value="1"/>
</dbReference>
<dbReference type="SUPFAM" id="SSF54695">
    <property type="entry name" value="POZ domain"/>
    <property type="match status" value="1"/>
</dbReference>
<dbReference type="InterPro" id="IPR011333">
    <property type="entry name" value="SKP1/BTB/POZ_sf"/>
</dbReference>
<evidence type="ECO:0000313" key="2">
    <source>
        <dbReference type="Proteomes" id="UP001652628"/>
    </source>
</evidence>
<feature type="domain" description="BACK" evidence="1">
    <location>
        <begin position="216"/>
        <end position="317"/>
    </location>
</feature>
<evidence type="ECO:0000313" key="3">
    <source>
        <dbReference type="RefSeq" id="XP_016927443.3"/>
    </source>
</evidence>
<protein>
    <submittedName>
        <fullName evidence="3">Kelch-like protein 6</fullName>
    </submittedName>
</protein>
<dbReference type="Pfam" id="PF07707">
    <property type="entry name" value="BACK"/>
    <property type="match status" value="1"/>
</dbReference>
<dbReference type="PANTHER" id="PTHR22667:SF0">
    <property type="entry name" value="AT01380P-RELATED"/>
    <property type="match status" value="1"/>
</dbReference>
<dbReference type="SMART" id="SM00875">
    <property type="entry name" value="BACK"/>
    <property type="match status" value="1"/>
</dbReference>
<sequence>MDELMRQKLPADTNNEKQELTCSVLFTNPKFNPQKPSSGDELNSVTRLVSKTEDLELDRVFNGFSKDGSTRSLNRSLFEFGHNFEDVEGWLKMEQPPKDHLGTVLRYMIQNHLKTTVQIDINKMYFNCHFIVLQVYSRFFSELKQIPLLVTLPEDLVSQKAFMLIYKWMLSDDPVLDRRYIVEIFVAATYLRIGDLQAHCWQYFDDPQYYDEDSACMLYVETHYHPALDVVRNVMLTRINKFLLTFVATKDFLDLPLSHLMFLLSSDRICVNTEIEVFFIVVRWLGHDWSKRSAHVKRLVPCIRFSLMPLWYLLYVRREEVHQLVKELISLPEVDHEINESISKITSRMYEEKIAAMEGNDTLAEEYIIESKPQPHRTWIYDLKCSYYHCVGCPNTREIRFSHFEDYLTELQQCSLDHWSKVEFVDPYTKTNCCCPKKKLMEDSLSDTSN</sequence>
<dbReference type="Proteomes" id="UP001652628">
    <property type="component" value="Chromosome 2R"/>
</dbReference>
<dbReference type="InterPro" id="IPR031750">
    <property type="entry name" value="DUF4734"/>
</dbReference>
<dbReference type="Gene3D" id="1.25.40.420">
    <property type="match status" value="1"/>
</dbReference>
<reference evidence="3" key="1">
    <citation type="submission" date="2025-08" db="UniProtKB">
        <authorList>
            <consortium name="RefSeq"/>
        </authorList>
    </citation>
    <scope>IDENTIFICATION</scope>
</reference>
<dbReference type="Pfam" id="PF15881">
    <property type="entry name" value="DUF4734"/>
    <property type="match status" value="1"/>
</dbReference>
<accession>A0AB39Z2N5</accession>
<evidence type="ECO:0000259" key="1">
    <source>
        <dbReference type="SMART" id="SM00875"/>
    </source>
</evidence>
<dbReference type="RefSeq" id="XP_016927443.3">
    <property type="nucleotide sequence ID" value="XM_017071954.4"/>
</dbReference>
<dbReference type="InterPro" id="IPR011705">
    <property type="entry name" value="BACK"/>
</dbReference>
<dbReference type="GeneID" id="108008164"/>
<proteinExistence type="predicted"/>
<dbReference type="AlphaFoldDB" id="A0AB39Z2N5"/>
<organism evidence="2 3">
    <name type="scientific">Drosophila suzukii</name>
    <name type="common">Spotted-wing drosophila fruit fly</name>
    <dbReference type="NCBI Taxonomy" id="28584"/>
    <lineage>
        <taxon>Eukaryota</taxon>
        <taxon>Metazoa</taxon>
        <taxon>Ecdysozoa</taxon>
        <taxon>Arthropoda</taxon>
        <taxon>Hexapoda</taxon>
        <taxon>Insecta</taxon>
        <taxon>Pterygota</taxon>
        <taxon>Neoptera</taxon>
        <taxon>Endopterygota</taxon>
        <taxon>Diptera</taxon>
        <taxon>Brachycera</taxon>
        <taxon>Muscomorpha</taxon>
        <taxon>Ephydroidea</taxon>
        <taxon>Drosophilidae</taxon>
        <taxon>Drosophila</taxon>
        <taxon>Sophophora</taxon>
    </lineage>
</organism>
<keyword evidence="2" id="KW-1185">Reference proteome</keyword>
<gene>
    <name evidence="3" type="primary">LOC108008164</name>
</gene>
<dbReference type="Gene3D" id="3.30.710.10">
    <property type="entry name" value="Potassium Channel Kv1.1, Chain A"/>
    <property type="match status" value="1"/>
</dbReference>
<name>A0AB39Z2N5_DROSZ</name>